<organism evidence="2">
    <name type="scientific">Aspergillus niger</name>
    <dbReference type="NCBI Taxonomy" id="5061"/>
    <lineage>
        <taxon>Eukaryota</taxon>
        <taxon>Fungi</taxon>
        <taxon>Dikarya</taxon>
        <taxon>Ascomycota</taxon>
        <taxon>Pezizomycotina</taxon>
        <taxon>Eurotiomycetes</taxon>
        <taxon>Eurotiomycetidae</taxon>
        <taxon>Eurotiales</taxon>
        <taxon>Aspergillaceae</taxon>
        <taxon>Aspergillus</taxon>
        <taxon>Aspergillus subgen. Circumdati</taxon>
    </lineage>
</organism>
<protein>
    <submittedName>
        <fullName evidence="2">Uncharacterized protein</fullName>
    </submittedName>
</protein>
<evidence type="ECO:0000313" key="2">
    <source>
        <dbReference type="RefSeq" id="XP_059603883.1"/>
    </source>
</evidence>
<feature type="region of interest" description="Disordered" evidence="1">
    <location>
        <begin position="1"/>
        <end position="48"/>
    </location>
</feature>
<dbReference type="GeneID" id="84591575"/>
<gene>
    <name evidence="2" type="ORF">An08g00820</name>
</gene>
<name>A0AAJ8BVT9_ASPNG</name>
<feature type="compositionally biased region" description="Basic residues" evidence="1">
    <location>
        <begin position="15"/>
        <end position="25"/>
    </location>
</feature>
<evidence type="ECO:0000256" key="1">
    <source>
        <dbReference type="SAM" id="MobiDB-lite"/>
    </source>
</evidence>
<dbReference type="VEuPathDB" id="FungiDB:An08g00820"/>
<proteinExistence type="predicted"/>
<dbReference type="AlphaFoldDB" id="A0AAJ8BVT9"/>
<dbReference type="RefSeq" id="XP_059603883.1">
    <property type="nucleotide sequence ID" value="XM_059748803.1"/>
</dbReference>
<reference evidence="2" key="1">
    <citation type="submission" date="2025-02" db="EMBL/GenBank/DDBJ databases">
        <authorList>
            <consortium name="NCBI Genome Project"/>
        </authorList>
    </citation>
    <scope>NUCLEOTIDE SEQUENCE</scope>
</reference>
<dbReference type="KEGG" id="ang:An08g00820"/>
<reference evidence="2" key="2">
    <citation type="submission" date="2025-08" db="UniProtKB">
        <authorList>
            <consortium name="RefSeq"/>
        </authorList>
    </citation>
    <scope>IDENTIFICATION</scope>
</reference>
<sequence>MTIALELGEKQEKRINHKGVSRRQRQQAEQAEKRTHVPPGYLHSVGEKDDVPTVTAPAKLSPCLTSSKNIVRATIPIDFQCFVRLSVGWQGLARASIMKVSKRATTGLYSGRSDPCIWPASQPVAYLFPDSPNLSSLLFSSCKGPGLFSSIMTIRDLLGTEKQH</sequence>
<accession>A0AAJ8BVT9</accession>